<reference evidence="2" key="1">
    <citation type="journal article" date="2020" name="Stud. Mycol.">
        <title>101 Dothideomycetes genomes: a test case for predicting lifestyles and emergence of pathogens.</title>
        <authorList>
            <person name="Haridas S."/>
            <person name="Albert R."/>
            <person name="Binder M."/>
            <person name="Bloem J."/>
            <person name="Labutti K."/>
            <person name="Salamov A."/>
            <person name="Andreopoulos B."/>
            <person name="Baker S."/>
            <person name="Barry K."/>
            <person name="Bills G."/>
            <person name="Bluhm B."/>
            <person name="Cannon C."/>
            <person name="Castanera R."/>
            <person name="Culley D."/>
            <person name="Daum C."/>
            <person name="Ezra D."/>
            <person name="Gonzalez J."/>
            <person name="Henrissat B."/>
            <person name="Kuo A."/>
            <person name="Liang C."/>
            <person name="Lipzen A."/>
            <person name="Lutzoni F."/>
            <person name="Magnuson J."/>
            <person name="Mondo S."/>
            <person name="Nolan M."/>
            <person name="Ohm R."/>
            <person name="Pangilinan J."/>
            <person name="Park H.-J."/>
            <person name="Ramirez L."/>
            <person name="Alfaro M."/>
            <person name="Sun H."/>
            <person name="Tritt A."/>
            <person name="Yoshinaga Y."/>
            <person name="Zwiers L.-H."/>
            <person name="Turgeon B."/>
            <person name="Goodwin S."/>
            <person name="Spatafora J."/>
            <person name="Crous P."/>
            <person name="Grigoriev I."/>
        </authorList>
    </citation>
    <scope>NUCLEOTIDE SEQUENCE</scope>
    <source>
        <strain evidence="2">Tuck. ex Michener</strain>
    </source>
</reference>
<dbReference type="Proteomes" id="UP000800092">
    <property type="component" value="Unassembled WGS sequence"/>
</dbReference>
<evidence type="ECO:0000313" key="3">
    <source>
        <dbReference type="Proteomes" id="UP000800092"/>
    </source>
</evidence>
<gene>
    <name evidence="2" type="ORF">EV356DRAFT_529977</name>
</gene>
<sequence length="162" mass="17612">MPTAIEPPLLRLDEGVDVGFAVGNEDVDVDNELACVLDEDKEVRIENGEVGEEDSSGGTQNEDASDNEDKVVGESSNVSEVPDKAMIDDSTNVANEEAEVIGELAAVACSLDCKTSKESLLHLRARRMIATSVERNTASNVYNLHQRDLIQKVTDLYMKENS</sequence>
<dbReference type="AlphaFoldDB" id="A0A6A6HID3"/>
<dbReference type="EMBL" id="ML991779">
    <property type="protein sequence ID" value="KAF2237652.1"/>
    <property type="molecule type" value="Genomic_DNA"/>
</dbReference>
<accession>A0A6A6HID3</accession>
<evidence type="ECO:0000313" key="2">
    <source>
        <dbReference type="EMBL" id="KAF2237652.1"/>
    </source>
</evidence>
<protein>
    <submittedName>
        <fullName evidence="2">Uncharacterized protein</fullName>
    </submittedName>
</protein>
<organism evidence="2 3">
    <name type="scientific">Viridothelium virens</name>
    <name type="common">Speckled blister lichen</name>
    <name type="synonym">Trypethelium virens</name>
    <dbReference type="NCBI Taxonomy" id="1048519"/>
    <lineage>
        <taxon>Eukaryota</taxon>
        <taxon>Fungi</taxon>
        <taxon>Dikarya</taxon>
        <taxon>Ascomycota</taxon>
        <taxon>Pezizomycotina</taxon>
        <taxon>Dothideomycetes</taxon>
        <taxon>Dothideomycetes incertae sedis</taxon>
        <taxon>Trypetheliales</taxon>
        <taxon>Trypetheliaceae</taxon>
        <taxon>Viridothelium</taxon>
    </lineage>
</organism>
<keyword evidence="3" id="KW-1185">Reference proteome</keyword>
<feature type="region of interest" description="Disordered" evidence="1">
    <location>
        <begin position="44"/>
        <end position="90"/>
    </location>
</feature>
<evidence type="ECO:0000256" key="1">
    <source>
        <dbReference type="SAM" id="MobiDB-lite"/>
    </source>
</evidence>
<name>A0A6A6HID3_VIRVR</name>
<proteinExistence type="predicted"/>